<dbReference type="EMBL" id="QZVT01000002">
    <property type="protein sequence ID" value="RJT82074.1"/>
    <property type="molecule type" value="Genomic_DNA"/>
</dbReference>
<protein>
    <submittedName>
        <fullName evidence="3">Uncharacterized protein</fullName>
    </submittedName>
</protein>
<dbReference type="Proteomes" id="UP000272560">
    <property type="component" value="Unassembled WGS sequence"/>
</dbReference>
<gene>
    <name evidence="3" type="ORF">D6T63_04895</name>
</gene>
<proteinExistence type="predicted"/>
<evidence type="ECO:0000256" key="1">
    <source>
        <dbReference type="SAM" id="MobiDB-lite"/>
    </source>
</evidence>
<keyword evidence="2" id="KW-0812">Transmembrane</keyword>
<comment type="caution">
    <text evidence="3">The sequence shown here is derived from an EMBL/GenBank/DDBJ whole genome shotgun (WGS) entry which is preliminary data.</text>
</comment>
<evidence type="ECO:0000313" key="4">
    <source>
        <dbReference type="Proteomes" id="UP000272560"/>
    </source>
</evidence>
<organism evidence="3 4">
    <name type="scientific">Arthrobacter cheniae</name>
    <dbReference type="NCBI Taxonomy" id="1258888"/>
    <lineage>
        <taxon>Bacteria</taxon>
        <taxon>Bacillati</taxon>
        <taxon>Actinomycetota</taxon>
        <taxon>Actinomycetes</taxon>
        <taxon>Micrococcales</taxon>
        <taxon>Micrococcaceae</taxon>
        <taxon>Arthrobacter</taxon>
    </lineage>
</organism>
<dbReference type="AlphaFoldDB" id="A0A3A5M6C7"/>
<keyword evidence="4" id="KW-1185">Reference proteome</keyword>
<keyword evidence="2" id="KW-1133">Transmembrane helix</keyword>
<reference evidence="3 4" key="1">
    <citation type="submission" date="2018-09" db="EMBL/GenBank/DDBJ databases">
        <title>Novel species of Arthrobacter.</title>
        <authorList>
            <person name="Liu Q."/>
            <person name="Xin Y.-H."/>
        </authorList>
    </citation>
    <scope>NUCLEOTIDE SEQUENCE [LARGE SCALE GENOMIC DNA]</scope>
    <source>
        <strain evidence="3 4">Hz2</strain>
    </source>
</reference>
<evidence type="ECO:0000256" key="2">
    <source>
        <dbReference type="SAM" id="Phobius"/>
    </source>
</evidence>
<sequence>MLVPRAYDGRVNEILSFAGNYWWLVFPLSGVFAVWGKSWSAAGERRHQRRMELYRLKNPALPQAPQQPTGDPAQNRAGRERDVRHVERMHDEVDRKWLSYELDAAKLIDYPMMTDVREPLTVAFLRAKREADSLRPQEPAGVSSEELAAYRSAVTSFDVAFQVAETEARRVRASGFTTDERLRLDTARKLVTVAVDDAATAAERQTAYRRARRELDGLIVLPDATITSLEKKVAGAIGARPEPSPS</sequence>
<evidence type="ECO:0000313" key="3">
    <source>
        <dbReference type="EMBL" id="RJT82074.1"/>
    </source>
</evidence>
<feature type="transmembrane region" description="Helical" evidence="2">
    <location>
        <begin position="20"/>
        <end position="42"/>
    </location>
</feature>
<dbReference type="OrthoDB" id="4948465at2"/>
<name>A0A3A5M6C7_9MICC</name>
<keyword evidence="2" id="KW-0472">Membrane</keyword>
<accession>A0A3A5M6C7</accession>
<feature type="region of interest" description="Disordered" evidence="1">
    <location>
        <begin position="58"/>
        <end position="82"/>
    </location>
</feature>